<name>R7UV83_CAPTE</name>
<dbReference type="EMBL" id="KB297742">
    <property type="protein sequence ID" value="ELU10055.1"/>
    <property type="molecule type" value="Genomic_DNA"/>
</dbReference>
<evidence type="ECO:0000313" key="2">
    <source>
        <dbReference type="EnsemblMetazoa" id="CapteP193358"/>
    </source>
</evidence>
<protein>
    <submittedName>
        <fullName evidence="1 2">Uncharacterized protein</fullName>
    </submittedName>
</protein>
<accession>R7UV83</accession>
<evidence type="ECO:0000313" key="3">
    <source>
        <dbReference type="Proteomes" id="UP000014760"/>
    </source>
</evidence>
<proteinExistence type="predicted"/>
<dbReference type="EMBL" id="AMQN01000958">
    <property type="status" value="NOT_ANNOTATED_CDS"/>
    <property type="molecule type" value="Genomic_DNA"/>
</dbReference>
<dbReference type="HOGENOM" id="CLU_1653776_0_0_1"/>
<reference evidence="3" key="1">
    <citation type="submission" date="2012-12" db="EMBL/GenBank/DDBJ databases">
        <authorList>
            <person name="Hellsten U."/>
            <person name="Grimwood J."/>
            <person name="Chapman J.A."/>
            <person name="Shapiro H."/>
            <person name="Aerts A."/>
            <person name="Otillar R.P."/>
            <person name="Terry A.Y."/>
            <person name="Boore J.L."/>
            <person name="Simakov O."/>
            <person name="Marletaz F."/>
            <person name="Cho S.-J."/>
            <person name="Edsinger-Gonzales E."/>
            <person name="Havlak P."/>
            <person name="Kuo D.-H."/>
            <person name="Larsson T."/>
            <person name="Lv J."/>
            <person name="Arendt D."/>
            <person name="Savage R."/>
            <person name="Osoegawa K."/>
            <person name="de Jong P."/>
            <person name="Lindberg D.R."/>
            <person name="Seaver E.C."/>
            <person name="Weisblat D.A."/>
            <person name="Putnam N.H."/>
            <person name="Grigoriev I.V."/>
            <person name="Rokhsar D.S."/>
        </authorList>
    </citation>
    <scope>NUCLEOTIDE SEQUENCE</scope>
    <source>
        <strain evidence="3">I ESC-2004</strain>
    </source>
</reference>
<evidence type="ECO:0000313" key="1">
    <source>
        <dbReference type="EMBL" id="ELU10055.1"/>
    </source>
</evidence>
<dbReference type="Proteomes" id="UP000014760">
    <property type="component" value="Unassembled WGS sequence"/>
</dbReference>
<reference evidence="1 3" key="2">
    <citation type="journal article" date="2013" name="Nature">
        <title>Insights into bilaterian evolution from three spiralian genomes.</title>
        <authorList>
            <person name="Simakov O."/>
            <person name="Marletaz F."/>
            <person name="Cho S.J."/>
            <person name="Edsinger-Gonzales E."/>
            <person name="Havlak P."/>
            <person name="Hellsten U."/>
            <person name="Kuo D.H."/>
            <person name="Larsson T."/>
            <person name="Lv J."/>
            <person name="Arendt D."/>
            <person name="Savage R."/>
            <person name="Osoegawa K."/>
            <person name="de Jong P."/>
            <person name="Grimwood J."/>
            <person name="Chapman J.A."/>
            <person name="Shapiro H."/>
            <person name="Aerts A."/>
            <person name="Otillar R.P."/>
            <person name="Terry A.Y."/>
            <person name="Boore J.L."/>
            <person name="Grigoriev I.V."/>
            <person name="Lindberg D.R."/>
            <person name="Seaver E.C."/>
            <person name="Weisblat D.A."/>
            <person name="Putnam N.H."/>
            <person name="Rokhsar D.S."/>
        </authorList>
    </citation>
    <scope>NUCLEOTIDE SEQUENCE</scope>
    <source>
        <strain evidence="1 3">I ESC-2004</strain>
    </source>
</reference>
<gene>
    <name evidence="1" type="ORF">CAPTEDRAFT_193358</name>
</gene>
<reference evidence="2" key="3">
    <citation type="submission" date="2015-06" db="UniProtKB">
        <authorList>
            <consortium name="EnsemblMetazoa"/>
        </authorList>
    </citation>
    <scope>IDENTIFICATION</scope>
</reference>
<dbReference type="EnsemblMetazoa" id="CapteT193358">
    <property type="protein sequence ID" value="CapteP193358"/>
    <property type="gene ID" value="CapteG193358"/>
</dbReference>
<sequence length="160" mass="18397">MSCQPQLKRQALACSRIASIAGLAVAREGLLTKERGHCYGLGINIMDINNMDTIDEEDMRVGGKVYTMSTLPGRIFIKEANVRHMGRKFDLICAQKIHMTTEKSTFVAFKSRLYDAPSRDQHLPYAVYDLWVCLAIDYTWSIYSHDFHEYKCTHSKRSHF</sequence>
<keyword evidence="3" id="KW-1185">Reference proteome</keyword>
<organism evidence="1">
    <name type="scientific">Capitella teleta</name>
    <name type="common">Polychaete worm</name>
    <dbReference type="NCBI Taxonomy" id="283909"/>
    <lineage>
        <taxon>Eukaryota</taxon>
        <taxon>Metazoa</taxon>
        <taxon>Spiralia</taxon>
        <taxon>Lophotrochozoa</taxon>
        <taxon>Annelida</taxon>
        <taxon>Polychaeta</taxon>
        <taxon>Sedentaria</taxon>
        <taxon>Scolecida</taxon>
        <taxon>Capitellidae</taxon>
        <taxon>Capitella</taxon>
    </lineage>
</organism>
<dbReference type="AlphaFoldDB" id="R7UV83"/>